<gene>
    <name evidence="7" type="primary">LOC106747158</name>
</gene>
<dbReference type="GeneID" id="106747158"/>
<dbReference type="InterPro" id="IPR015943">
    <property type="entry name" value="WD40/YVTN_repeat-like_dom_sf"/>
</dbReference>
<dbReference type="GO" id="GO:0034709">
    <property type="term" value="C:methylosome"/>
    <property type="evidence" value="ECO:0007669"/>
    <property type="project" value="TreeGrafter"/>
</dbReference>
<keyword evidence="2" id="KW-0963">Cytoplasm</keyword>
<dbReference type="InterPro" id="IPR052139">
    <property type="entry name" value="Methylosome_Comp_WDR77"/>
</dbReference>
<dbReference type="Gene3D" id="2.130.10.10">
    <property type="entry name" value="YVTN repeat-like/Quinoprotein amine dehydrogenase"/>
    <property type="match status" value="1"/>
</dbReference>
<dbReference type="SUPFAM" id="SSF50978">
    <property type="entry name" value="WD40 repeat-like"/>
    <property type="match status" value="1"/>
</dbReference>
<dbReference type="PROSITE" id="PS50082">
    <property type="entry name" value="WD_REPEATS_2"/>
    <property type="match status" value="1"/>
</dbReference>
<keyword evidence="4" id="KW-0677">Repeat</keyword>
<keyword evidence="6" id="KW-1185">Reference proteome</keyword>
<protein>
    <submittedName>
        <fullName evidence="7">Methylosome protein 50-like</fullName>
    </submittedName>
</protein>
<sequence>MIKNIPNLVDQSKKMFKETLSTSRNAKNYPQFLVIEDHKALLGSLEMSSISWSGSLRYFNGTSNFNKENAALLKETYDCCGDAAFLARDTFVVVGDKGAVEIFQIIPDDQEILELQSLNYARYHDDSVYAVSVLYGRKNIVTGGLDCCIKVWDVENLVATHSYSFAHTDCITGTDVKPMCDSTFASTSLDGDLSFWDIRQSKPVYCTINRKQKYYSISWNTAMAQFVAIGGDCGMIELIDVRQPDEPLFNSCLDTGSVWKVLFNPDRTRKNQLACCFDSTFVRVLDISKEMRVVMEDNKHTDYVRGLAWCEGDLFSCAWDDNVIKRTIPLSDSNDSNDNIDNNAGR</sequence>
<evidence type="ECO:0000256" key="3">
    <source>
        <dbReference type="ARBA" id="ARBA00022574"/>
    </source>
</evidence>
<dbReference type="OrthoDB" id="10260946at2759"/>
<comment type="subcellular location">
    <subcellularLocation>
        <location evidence="1">Cytoplasm</location>
    </subcellularLocation>
</comment>
<dbReference type="SMART" id="SM00320">
    <property type="entry name" value="WD40"/>
    <property type="match status" value="4"/>
</dbReference>
<evidence type="ECO:0000313" key="6">
    <source>
        <dbReference type="Proteomes" id="UP000515204"/>
    </source>
</evidence>
<dbReference type="InterPro" id="IPR036322">
    <property type="entry name" value="WD40_repeat_dom_sf"/>
</dbReference>
<dbReference type="GO" id="GO:0007309">
    <property type="term" value="P:oocyte axis specification"/>
    <property type="evidence" value="ECO:0007669"/>
    <property type="project" value="TreeGrafter"/>
</dbReference>
<organism evidence="6 7">
    <name type="scientific">Dinoponera quadriceps</name>
    <name type="common">South American ant</name>
    <dbReference type="NCBI Taxonomy" id="609295"/>
    <lineage>
        <taxon>Eukaryota</taxon>
        <taxon>Metazoa</taxon>
        <taxon>Ecdysozoa</taxon>
        <taxon>Arthropoda</taxon>
        <taxon>Hexapoda</taxon>
        <taxon>Insecta</taxon>
        <taxon>Pterygota</taxon>
        <taxon>Neoptera</taxon>
        <taxon>Endopterygota</taxon>
        <taxon>Hymenoptera</taxon>
        <taxon>Apocrita</taxon>
        <taxon>Aculeata</taxon>
        <taxon>Formicoidea</taxon>
        <taxon>Formicidae</taxon>
        <taxon>Ponerinae</taxon>
        <taxon>Ponerini</taxon>
        <taxon>Dinoponera</taxon>
    </lineage>
</organism>
<dbReference type="InterPro" id="IPR001680">
    <property type="entry name" value="WD40_rpt"/>
</dbReference>
<dbReference type="KEGG" id="dqu:106747158"/>
<evidence type="ECO:0000256" key="1">
    <source>
        <dbReference type="ARBA" id="ARBA00004496"/>
    </source>
</evidence>
<evidence type="ECO:0000256" key="5">
    <source>
        <dbReference type="PROSITE-ProRule" id="PRU00221"/>
    </source>
</evidence>
<name>A0A6P3XPT5_DINQU</name>
<dbReference type="PROSITE" id="PS00678">
    <property type="entry name" value="WD_REPEATS_1"/>
    <property type="match status" value="1"/>
</dbReference>
<dbReference type="Pfam" id="PF00400">
    <property type="entry name" value="WD40"/>
    <property type="match status" value="1"/>
</dbReference>
<dbReference type="PANTHER" id="PTHR46853">
    <property type="entry name" value="METHYLOSOME PROTEIN 50"/>
    <property type="match status" value="1"/>
</dbReference>
<dbReference type="InterPro" id="IPR019775">
    <property type="entry name" value="WD40_repeat_CS"/>
</dbReference>
<keyword evidence="3 5" id="KW-0853">WD repeat</keyword>
<dbReference type="RefSeq" id="XP_014479983.1">
    <property type="nucleotide sequence ID" value="XM_014624497.1"/>
</dbReference>
<accession>A0A6P3XPT5</accession>
<dbReference type="PANTHER" id="PTHR46853:SF1">
    <property type="entry name" value="METHYLOSOME PROTEIN 50"/>
    <property type="match status" value="1"/>
</dbReference>
<evidence type="ECO:0000256" key="2">
    <source>
        <dbReference type="ARBA" id="ARBA00022490"/>
    </source>
</evidence>
<reference evidence="7" key="1">
    <citation type="submission" date="2025-08" db="UniProtKB">
        <authorList>
            <consortium name="RefSeq"/>
        </authorList>
    </citation>
    <scope>IDENTIFICATION</scope>
</reference>
<feature type="repeat" description="WD" evidence="5">
    <location>
        <begin position="121"/>
        <end position="162"/>
    </location>
</feature>
<evidence type="ECO:0000313" key="7">
    <source>
        <dbReference type="RefSeq" id="XP_014479983.1"/>
    </source>
</evidence>
<evidence type="ECO:0000256" key="4">
    <source>
        <dbReference type="ARBA" id="ARBA00022737"/>
    </source>
</evidence>
<dbReference type="Proteomes" id="UP000515204">
    <property type="component" value="Unplaced"/>
</dbReference>
<dbReference type="AlphaFoldDB" id="A0A6P3XPT5"/>
<proteinExistence type="predicted"/>